<dbReference type="InterPro" id="IPR050259">
    <property type="entry name" value="SDR"/>
</dbReference>
<dbReference type="PANTHER" id="PTHR42879:SF2">
    <property type="entry name" value="3-OXOACYL-[ACYL-CARRIER-PROTEIN] REDUCTASE FABG"/>
    <property type="match status" value="1"/>
</dbReference>
<dbReference type="InterPro" id="IPR036291">
    <property type="entry name" value="NAD(P)-bd_dom_sf"/>
</dbReference>
<dbReference type="SUPFAM" id="SSF51735">
    <property type="entry name" value="NAD(P)-binding Rossmann-fold domains"/>
    <property type="match status" value="1"/>
</dbReference>
<dbReference type="OrthoDB" id="417891at2759"/>
<dbReference type="Pfam" id="PF00106">
    <property type="entry name" value="adh_short"/>
    <property type="match status" value="1"/>
</dbReference>
<comment type="caution">
    <text evidence="6">The sequence shown here is derived from an EMBL/GenBank/DDBJ whole genome shotgun (WGS) entry which is preliminary data.</text>
</comment>
<dbReference type="AlphaFoldDB" id="A0A8S3R377"/>
<dbReference type="InterPro" id="IPR002347">
    <property type="entry name" value="SDR_fam"/>
</dbReference>
<dbReference type="PROSITE" id="PS00061">
    <property type="entry name" value="ADH_SHORT"/>
    <property type="match status" value="1"/>
</dbReference>
<evidence type="ECO:0000313" key="7">
    <source>
        <dbReference type="Proteomes" id="UP000683360"/>
    </source>
</evidence>
<evidence type="ECO:0000256" key="4">
    <source>
        <dbReference type="ARBA" id="ARBA00048508"/>
    </source>
</evidence>
<dbReference type="FunFam" id="3.40.50.720:FF:000084">
    <property type="entry name" value="Short-chain dehydrogenase reductase"/>
    <property type="match status" value="1"/>
</dbReference>
<accession>A0A8S3R377</accession>
<sequence length="248" mass="27029">MACHLKGLAGKVALVTGSTSGIGLSIVNHLADLRCNVILNGFGETKHIEDVQTNLKRQNIKVNFFEDDLSTVQGNLTLCDNIYRIYPTGVDILVNNAGFQHVSPVETFPTAKWEQMIGIMLTSPFLLVQKFLPEMKRKEWGRIINISSVHGLVASPYKAAYVSTKHGVHGLTKVVALETAETGITCNAICPGFVDTPIYQKQVESRSQTDGCSYDEALVAKFVEFLCSEAASQITGSCLTMDGGWTAR</sequence>
<evidence type="ECO:0000313" key="6">
    <source>
        <dbReference type="EMBL" id="CAG2201570.1"/>
    </source>
</evidence>
<comment type="similarity">
    <text evidence="1 5">Belongs to the short-chain dehydrogenases/reductases (SDR) family.</text>
</comment>
<evidence type="ECO:0000256" key="3">
    <source>
        <dbReference type="ARBA" id="ARBA00023002"/>
    </source>
</evidence>
<dbReference type="InterPro" id="IPR020904">
    <property type="entry name" value="Sc_DH/Rdtase_CS"/>
</dbReference>
<protein>
    <recommendedName>
        <fullName evidence="2">3-oxoacyl-[acyl-carrier-protein] reductase</fullName>
        <ecNumber evidence="2">1.1.1.100</ecNumber>
    </recommendedName>
</protein>
<reference evidence="6" key="1">
    <citation type="submission" date="2021-03" db="EMBL/GenBank/DDBJ databases">
        <authorList>
            <person name="Bekaert M."/>
        </authorList>
    </citation>
    <scope>NUCLEOTIDE SEQUENCE</scope>
</reference>
<dbReference type="EMBL" id="CAJPWZ010000853">
    <property type="protein sequence ID" value="CAG2201570.1"/>
    <property type="molecule type" value="Genomic_DNA"/>
</dbReference>
<evidence type="ECO:0000256" key="2">
    <source>
        <dbReference type="ARBA" id="ARBA00012948"/>
    </source>
</evidence>
<organism evidence="6 7">
    <name type="scientific">Mytilus edulis</name>
    <name type="common">Blue mussel</name>
    <dbReference type="NCBI Taxonomy" id="6550"/>
    <lineage>
        <taxon>Eukaryota</taxon>
        <taxon>Metazoa</taxon>
        <taxon>Spiralia</taxon>
        <taxon>Lophotrochozoa</taxon>
        <taxon>Mollusca</taxon>
        <taxon>Bivalvia</taxon>
        <taxon>Autobranchia</taxon>
        <taxon>Pteriomorphia</taxon>
        <taxon>Mytilida</taxon>
        <taxon>Mytiloidea</taxon>
        <taxon>Mytilidae</taxon>
        <taxon>Mytilinae</taxon>
        <taxon>Mytilus</taxon>
    </lineage>
</organism>
<dbReference type="EC" id="1.1.1.100" evidence="2"/>
<evidence type="ECO:0000256" key="5">
    <source>
        <dbReference type="RuleBase" id="RU000363"/>
    </source>
</evidence>
<proteinExistence type="inferred from homology"/>
<gene>
    <name evidence="6" type="ORF">MEDL_16182</name>
</gene>
<keyword evidence="7" id="KW-1185">Reference proteome</keyword>
<keyword evidence="3 6" id="KW-0560">Oxidoreductase</keyword>
<dbReference type="PRINTS" id="PR00080">
    <property type="entry name" value="SDRFAMILY"/>
</dbReference>
<dbReference type="PRINTS" id="PR00081">
    <property type="entry name" value="GDHRDH"/>
</dbReference>
<comment type="catalytic activity">
    <reaction evidence="4">
        <text>a (3R)-hydroxyacyl-[ACP] + NADP(+) = a 3-oxoacyl-[ACP] + NADPH + H(+)</text>
        <dbReference type="Rhea" id="RHEA:17397"/>
        <dbReference type="Rhea" id="RHEA-COMP:9916"/>
        <dbReference type="Rhea" id="RHEA-COMP:9945"/>
        <dbReference type="ChEBI" id="CHEBI:15378"/>
        <dbReference type="ChEBI" id="CHEBI:57783"/>
        <dbReference type="ChEBI" id="CHEBI:58349"/>
        <dbReference type="ChEBI" id="CHEBI:78776"/>
        <dbReference type="ChEBI" id="CHEBI:78827"/>
        <dbReference type="EC" id="1.1.1.100"/>
    </reaction>
</comment>
<name>A0A8S3R377_MYTED</name>
<dbReference type="Proteomes" id="UP000683360">
    <property type="component" value="Unassembled WGS sequence"/>
</dbReference>
<evidence type="ECO:0000256" key="1">
    <source>
        <dbReference type="ARBA" id="ARBA00006484"/>
    </source>
</evidence>
<dbReference type="PANTHER" id="PTHR42879">
    <property type="entry name" value="3-OXOACYL-(ACYL-CARRIER-PROTEIN) REDUCTASE"/>
    <property type="match status" value="1"/>
</dbReference>
<dbReference type="Gene3D" id="3.40.50.720">
    <property type="entry name" value="NAD(P)-binding Rossmann-like Domain"/>
    <property type="match status" value="1"/>
</dbReference>
<dbReference type="GO" id="GO:0032787">
    <property type="term" value="P:monocarboxylic acid metabolic process"/>
    <property type="evidence" value="ECO:0007669"/>
    <property type="project" value="UniProtKB-ARBA"/>
</dbReference>
<dbReference type="GO" id="GO:0004316">
    <property type="term" value="F:3-oxoacyl-[acyl-carrier-protein] reductase (NADPH) activity"/>
    <property type="evidence" value="ECO:0007669"/>
    <property type="project" value="UniProtKB-EC"/>
</dbReference>